<sequence>MPPRDPLARLGSALARRPRRALWTSVVLALFALVLAAGTMDRLTLSRFESPGSESVTTRAVLEKEFGTGTPSVLLMVTAKDGTVDTPAVAAAGRDLEKGLAAQDGVAETASYWSRGYSPVMRGEDGRQALVIARMAGSVTEARTQLGVFSPEFTREGALVEVRVGGGDEVFRQAAEQARADFLRAEMIVFPLVLLLLLAIHRRFSAAALTLGMGLFSVIGTLGLLRIVTMFTEVSTFAANLTLVMGIGLGVDYSLFVINRFREALASGAEVPDAVRESVTRAGRTVAFSGLTVAVSLACLLLFPFPFLRSFAYAGIGTVLTSVFAALVILPAALARLGHRVVPAKVRRGGGWWRRTALRMMKRPLLHGIPALAVLLTLSAPVLGLTFGVPDDRVLPEDTSSRVVQQDIRDNFAAEEMDAIQVLDRSASAGESGRSASAGEIERTAIALSRIDEVRQVDALTGSYADGRRILDEGAWSQRFEGGRGTWYSVIATHEGLEQEAGRMLGDIRASVGAPVEIGGYPAELADFRAELTDRMPLVFGLVLAVTFVILFLMTGSVLLPAKAMVLNALSMAVMFGTLVWVFQDGRLAGLLGFTATGSIEPSIPILMFCVAFGLSMDYEVFLLSRIKEEYDRTGDTTGAVAAGLERSGPLITAAAVILAASFATYASSGIVFLKMLAIGMVVVILVDATLIRAVLVPVFMRLAGRWNWWAPRWMRGAHERFGISEAGPPGEAVREVAAAGARSQ</sequence>
<feature type="transmembrane region" description="Helical" evidence="7">
    <location>
        <begin position="679"/>
        <end position="700"/>
    </location>
</feature>
<feature type="transmembrane region" description="Helical" evidence="7">
    <location>
        <begin position="365"/>
        <end position="387"/>
    </location>
</feature>
<comment type="subcellular location">
    <subcellularLocation>
        <location evidence="1">Cell membrane</location>
        <topology evidence="1">Multi-pass membrane protein</topology>
    </subcellularLocation>
</comment>
<feature type="transmembrane region" description="Helical" evidence="7">
    <location>
        <begin position="207"/>
        <end position="231"/>
    </location>
</feature>
<evidence type="ECO:0000256" key="5">
    <source>
        <dbReference type="ARBA" id="ARBA00022989"/>
    </source>
</evidence>
<protein>
    <submittedName>
        <fullName evidence="9">MMPL family transporter</fullName>
    </submittedName>
</protein>
<dbReference type="SUPFAM" id="SSF82866">
    <property type="entry name" value="Multidrug efflux transporter AcrB transmembrane domain"/>
    <property type="match status" value="2"/>
</dbReference>
<dbReference type="PANTHER" id="PTHR33406:SF11">
    <property type="entry name" value="MEMBRANE PROTEIN SCO6666-RELATED"/>
    <property type="match status" value="1"/>
</dbReference>
<dbReference type="Gene3D" id="1.20.1640.10">
    <property type="entry name" value="Multidrug efflux transporter AcrB transmembrane domain"/>
    <property type="match status" value="2"/>
</dbReference>
<keyword evidence="4 7" id="KW-0812">Transmembrane</keyword>
<keyword evidence="5 7" id="KW-1133">Transmembrane helix</keyword>
<keyword evidence="10" id="KW-1185">Reference proteome</keyword>
<evidence type="ECO:0000256" key="3">
    <source>
        <dbReference type="ARBA" id="ARBA00022475"/>
    </source>
</evidence>
<feature type="domain" description="SSD" evidence="8">
    <location>
        <begin position="215"/>
        <end position="336"/>
    </location>
</feature>
<evidence type="ECO:0000256" key="4">
    <source>
        <dbReference type="ARBA" id="ARBA00022692"/>
    </source>
</evidence>
<dbReference type="InterPro" id="IPR000731">
    <property type="entry name" value="SSD"/>
</dbReference>
<dbReference type="PANTHER" id="PTHR33406">
    <property type="entry name" value="MEMBRANE PROTEIN MJ1562-RELATED"/>
    <property type="match status" value="1"/>
</dbReference>
<organism evidence="9 10">
    <name type="scientific">Streptomyces polyasparticus</name>
    <dbReference type="NCBI Taxonomy" id="2767826"/>
    <lineage>
        <taxon>Bacteria</taxon>
        <taxon>Bacillati</taxon>
        <taxon>Actinomycetota</taxon>
        <taxon>Actinomycetes</taxon>
        <taxon>Kitasatosporales</taxon>
        <taxon>Streptomycetaceae</taxon>
        <taxon>Streptomyces</taxon>
    </lineage>
</organism>
<dbReference type="EMBL" id="JACTVJ010000004">
    <property type="protein sequence ID" value="MBC9712109.1"/>
    <property type="molecule type" value="Genomic_DNA"/>
</dbReference>
<dbReference type="PROSITE" id="PS50156">
    <property type="entry name" value="SSD"/>
    <property type="match status" value="2"/>
</dbReference>
<dbReference type="Pfam" id="PF03176">
    <property type="entry name" value="MMPL"/>
    <property type="match status" value="2"/>
</dbReference>
<reference evidence="9 10" key="1">
    <citation type="submission" date="2020-08" db="EMBL/GenBank/DDBJ databases">
        <title>Genemic of Streptomyces polyaspartic.</title>
        <authorList>
            <person name="Liu W."/>
        </authorList>
    </citation>
    <scope>NUCLEOTIDE SEQUENCE [LARGE SCALE GENOMIC DNA]</scope>
    <source>
        <strain evidence="9 10">TRM66268-LWL</strain>
    </source>
</reference>
<keyword evidence="6 7" id="KW-0472">Membrane</keyword>
<accession>A0ABR7SAS7</accession>
<feature type="transmembrane region" description="Helical" evidence="7">
    <location>
        <begin position="566"/>
        <end position="584"/>
    </location>
</feature>
<feature type="transmembrane region" description="Helical" evidence="7">
    <location>
        <begin position="311"/>
        <end position="335"/>
    </location>
</feature>
<feature type="transmembrane region" description="Helical" evidence="7">
    <location>
        <begin position="286"/>
        <end position="305"/>
    </location>
</feature>
<feature type="transmembrane region" description="Helical" evidence="7">
    <location>
        <begin position="538"/>
        <end position="559"/>
    </location>
</feature>
<feature type="transmembrane region" description="Helical" evidence="7">
    <location>
        <begin position="182"/>
        <end position="200"/>
    </location>
</feature>
<feature type="domain" description="SSD" evidence="8">
    <location>
        <begin position="534"/>
        <end position="702"/>
    </location>
</feature>
<feature type="transmembrane region" description="Helical" evidence="7">
    <location>
        <begin position="237"/>
        <end position="258"/>
    </location>
</feature>
<evidence type="ECO:0000256" key="1">
    <source>
        <dbReference type="ARBA" id="ARBA00004651"/>
    </source>
</evidence>
<evidence type="ECO:0000259" key="8">
    <source>
        <dbReference type="PROSITE" id="PS50156"/>
    </source>
</evidence>
<feature type="transmembrane region" description="Helical" evidence="7">
    <location>
        <begin position="604"/>
        <end position="624"/>
    </location>
</feature>
<proteinExistence type="inferred from homology"/>
<gene>
    <name evidence="9" type="ORF">H9Y04_05940</name>
</gene>
<dbReference type="Proteomes" id="UP000642284">
    <property type="component" value="Unassembled WGS sequence"/>
</dbReference>
<evidence type="ECO:0000256" key="2">
    <source>
        <dbReference type="ARBA" id="ARBA00010157"/>
    </source>
</evidence>
<evidence type="ECO:0000256" key="6">
    <source>
        <dbReference type="ARBA" id="ARBA00023136"/>
    </source>
</evidence>
<feature type="transmembrane region" description="Helical" evidence="7">
    <location>
        <begin position="651"/>
        <end position="673"/>
    </location>
</feature>
<evidence type="ECO:0000313" key="9">
    <source>
        <dbReference type="EMBL" id="MBC9712109.1"/>
    </source>
</evidence>
<comment type="caution">
    <text evidence="9">The sequence shown here is derived from an EMBL/GenBank/DDBJ whole genome shotgun (WGS) entry which is preliminary data.</text>
</comment>
<name>A0ABR7SAS7_9ACTN</name>
<comment type="similarity">
    <text evidence="2">Belongs to the resistance-nodulation-cell division (RND) (TC 2.A.6) family. MmpL subfamily.</text>
</comment>
<keyword evidence="3" id="KW-1003">Cell membrane</keyword>
<dbReference type="InterPro" id="IPR050545">
    <property type="entry name" value="Mycobact_MmpL"/>
</dbReference>
<evidence type="ECO:0000256" key="7">
    <source>
        <dbReference type="SAM" id="Phobius"/>
    </source>
</evidence>
<evidence type="ECO:0000313" key="10">
    <source>
        <dbReference type="Proteomes" id="UP000642284"/>
    </source>
</evidence>
<dbReference type="InterPro" id="IPR004869">
    <property type="entry name" value="MMPL_dom"/>
</dbReference>
<dbReference type="RefSeq" id="WP_187812595.1">
    <property type="nucleotide sequence ID" value="NZ_JACTVJ010000004.1"/>
</dbReference>